<accession>A0A914ZY48</accession>
<dbReference type="WBParaSite" id="PgB33_g008_t06">
    <property type="protein sequence ID" value="PgB33_g008_t06"/>
    <property type="gene ID" value="PgB33_g008"/>
</dbReference>
<protein>
    <submittedName>
        <fullName evidence="2">Uncharacterized protein</fullName>
    </submittedName>
</protein>
<dbReference type="Proteomes" id="UP000887569">
    <property type="component" value="Unplaced"/>
</dbReference>
<evidence type="ECO:0000313" key="1">
    <source>
        <dbReference type="Proteomes" id="UP000887569"/>
    </source>
</evidence>
<keyword evidence="1" id="KW-1185">Reference proteome</keyword>
<evidence type="ECO:0000313" key="2">
    <source>
        <dbReference type="WBParaSite" id="PgB33_g008_t06"/>
    </source>
</evidence>
<sequence>MGDIRSMLMRRSNVVRKQRQDVTAVINEGAGANVPTRQLRLMMIREEMSYAIASRTVQAEERKKERLAIAVIRVRRLEWSAQGTRQNQRDIKQEMNLTIIFSSVRLKNLFAFLGAKNGKLWR</sequence>
<name>A0A914ZY48_PARUN</name>
<organism evidence="1 2">
    <name type="scientific">Parascaris univalens</name>
    <name type="common">Nematode worm</name>
    <dbReference type="NCBI Taxonomy" id="6257"/>
    <lineage>
        <taxon>Eukaryota</taxon>
        <taxon>Metazoa</taxon>
        <taxon>Ecdysozoa</taxon>
        <taxon>Nematoda</taxon>
        <taxon>Chromadorea</taxon>
        <taxon>Rhabditida</taxon>
        <taxon>Spirurina</taxon>
        <taxon>Ascaridomorpha</taxon>
        <taxon>Ascaridoidea</taxon>
        <taxon>Ascarididae</taxon>
        <taxon>Parascaris</taxon>
    </lineage>
</organism>
<proteinExistence type="predicted"/>
<reference evidence="2" key="1">
    <citation type="submission" date="2022-11" db="UniProtKB">
        <authorList>
            <consortium name="WormBaseParasite"/>
        </authorList>
    </citation>
    <scope>IDENTIFICATION</scope>
</reference>
<dbReference type="AlphaFoldDB" id="A0A914ZY48"/>